<evidence type="ECO:0000313" key="1">
    <source>
        <dbReference type="EMBL" id="ADW18395.1"/>
    </source>
</evidence>
<evidence type="ECO:0008006" key="3">
    <source>
        <dbReference type="Google" id="ProtNLM"/>
    </source>
</evidence>
<dbReference type="AlphaFoldDB" id="A0A7U3YN21"/>
<name>A0A7U3YN21_DESPD</name>
<sequence length="188" mass="20356">MVQTINQNQMHGTLATYQSASIDISRVATTSIDGTKASTTDTLNLRRESTAAVTYTQSMQLTAADESRYGMLRDLVANLLQEQGVNTKIAVGNSEIDIAAVTPEEAQELISEDGYFGVKQTSERIFQFAIGVAGGDATRIDAIKQGIDKGFAEAKKAFGDWLPDISYETYDAVMQKLDDWAAESKAVA</sequence>
<reference evidence="1 2" key="1">
    <citation type="journal article" date="2011" name="Stand. Genomic Sci.">
        <title>Complete genome sequence of Desulfobulbus propionicus type strain (1pr3).</title>
        <authorList>
            <person name="Pagani I."/>
            <person name="Lapidus A."/>
            <person name="Nolan M."/>
            <person name="Lucas S."/>
            <person name="Hammon N."/>
            <person name="Deshpande S."/>
            <person name="Cheng J.F."/>
            <person name="Chertkov O."/>
            <person name="Davenport K."/>
            <person name="Tapia R."/>
            <person name="Han C."/>
            <person name="Goodwin L."/>
            <person name="Pitluck S."/>
            <person name="Liolios K."/>
            <person name="Mavromatis K."/>
            <person name="Ivanova N."/>
            <person name="Mikhailova N."/>
            <person name="Pati A."/>
            <person name="Chen A."/>
            <person name="Palaniappan K."/>
            <person name="Land M."/>
            <person name="Hauser L."/>
            <person name="Chang Y.J."/>
            <person name="Jeffries C.D."/>
            <person name="Detter J.C."/>
            <person name="Brambilla E."/>
            <person name="Kannan K.P."/>
            <person name="Djao O.D."/>
            <person name="Rohde M."/>
            <person name="Pukall R."/>
            <person name="Spring S."/>
            <person name="Goker M."/>
            <person name="Sikorski J."/>
            <person name="Woyke T."/>
            <person name="Bristow J."/>
            <person name="Eisen J.A."/>
            <person name="Markowitz V."/>
            <person name="Hugenholtz P."/>
            <person name="Kyrpides N.C."/>
            <person name="Klenk H.P."/>
        </authorList>
    </citation>
    <scope>NUCLEOTIDE SEQUENCE [LARGE SCALE GENOMIC DNA]</scope>
    <source>
        <strain evidence="2">ATCC 33891 / DSM 2032 / 1pr3</strain>
    </source>
</reference>
<gene>
    <name evidence="1" type="ordered locus">Despr_2251</name>
</gene>
<keyword evidence="2" id="KW-1185">Reference proteome</keyword>
<protein>
    <recommendedName>
        <fullName evidence="3">DUF5610 domain-containing protein</fullName>
    </recommendedName>
</protein>
<dbReference type="EMBL" id="CP002364">
    <property type="protein sequence ID" value="ADW18395.1"/>
    <property type="molecule type" value="Genomic_DNA"/>
</dbReference>
<dbReference type="RefSeq" id="WP_015724933.1">
    <property type="nucleotide sequence ID" value="NC_014972.1"/>
</dbReference>
<accession>A0A7U3YN21</accession>
<evidence type="ECO:0000313" key="2">
    <source>
        <dbReference type="Proteomes" id="UP000006365"/>
    </source>
</evidence>
<dbReference type="KEGG" id="dpr:Despr_2251"/>
<proteinExistence type="predicted"/>
<dbReference type="Proteomes" id="UP000006365">
    <property type="component" value="Chromosome"/>
</dbReference>
<organism evidence="1 2">
    <name type="scientific">Desulfobulbus propionicus (strain ATCC 33891 / DSM 2032 / VKM B-1956 / 1pr3)</name>
    <dbReference type="NCBI Taxonomy" id="577650"/>
    <lineage>
        <taxon>Bacteria</taxon>
        <taxon>Pseudomonadati</taxon>
        <taxon>Thermodesulfobacteriota</taxon>
        <taxon>Desulfobulbia</taxon>
        <taxon>Desulfobulbales</taxon>
        <taxon>Desulfobulbaceae</taxon>
        <taxon>Desulfobulbus</taxon>
    </lineage>
</organism>